<gene>
    <name evidence="2" type="ORF">B0I36DRAFT_378443</name>
</gene>
<dbReference type="InterPro" id="IPR011009">
    <property type="entry name" value="Kinase-like_dom_sf"/>
</dbReference>
<dbReference type="AlphaFoldDB" id="A0A9P8XQN4"/>
<proteinExistence type="predicted"/>
<reference evidence="2" key="1">
    <citation type="journal article" date="2021" name="Nat. Commun.">
        <title>Genetic determinants of endophytism in the Arabidopsis root mycobiome.</title>
        <authorList>
            <person name="Mesny F."/>
            <person name="Miyauchi S."/>
            <person name="Thiergart T."/>
            <person name="Pickel B."/>
            <person name="Atanasova L."/>
            <person name="Karlsson M."/>
            <person name="Huettel B."/>
            <person name="Barry K.W."/>
            <person name="Haridas S."/>
            <person name="Chen C."/>
            <person name="Bauer D."/>
            <person name="Andreopoulos W."/>
            <person name="Pangilinan J."/>
            <person name="LaButti K."/>
            <person name="Riley R."/>
            <person name="Lipzen A."/>
            <person name="Clum A."/>
            <person name="Drula E."/>
            <person name="Henrissat B."/>
            <person name="Kohler A."/>
            <person name="Grigoriev I.V."/>
            <person name="Martin F.M."/>
            <person name="Hacquard S."/>
        </authorList>
    </citation>
    <scope>NUCLEOTIDE SEQUENCE</scope>
    <source>
        <strain evidence="2">MPI-CAGE-CH-0230</strain>
    </source>
</reference>
<protein>
    <recommendedName>
        <fullName evidence="4">Protein kinase domain-containing protein</fullName>
    </recommendedName>
</protein>
<feature type="compositionally biased region" description="Basic and acidic residues" evidence="1">
    <location>
        <begin position="38"/>
        <end position="62"/>
    </location>
</feature>
<dbReference type="GeneID" id="70190227"/>
<evidence type="ECO:0000313" key="2">
    <source>
        <dbReference type="EMBL" id="KAH7012205.1"/>
    </source>
</evidence>
<evidence type="ECO:0000256" key="1">
    <source>
        <dbReference type="SAM" id="MobiDB-lite"/>
    </source>
</evidence>
<comment type="caution">
    <text evidence="2">The sequence shown here is derived from an EMBL/GenBank/DDBJ whole genome shotgun (WGS) entry which is preliminary data.</text>
</comment>
<keyword evidence="3" id="KW-1185">Reference proteome</keyword>
<sequence>MNENETETEIDSLRRQLQEARQEARERAAEAFSAQELLRQRADSERQRAENERRRADSERQRAEDVTARANYTTLTEYITNCHRYLDLKIEVESNKSLTSKGTITNPQDKLVPSSLKPWSDFLEQQKSIHGRLYSTFPEDRRAFESIIFLEALGERLARKKIANERDLESTQHNIVETPVANIVEVLKNHNATNRTFALGQGIFFDNHPNALSDAAEEPMQRRAVHDSNQLRADQVCVYRHDDVDRALRSLLLVVEYKPPHKLTLPHLRLSLRKMDIQHEVVNRTTIPTDKDELFSYHADKVVAAAICQTYHYMITGGLTYSYVTTGEAIVFLKIDWRTPEHLLFHLAEPRAEVLAHPHNAVHCTAVSQVLAFTLLAIEEQHSNPGQDDRVRAMGQLGRWCVDHDAILKAVPESVRKQTPPPSAYAARDYDRIDRSPYFFRNRLAVSTCRPASGGVIDDELSDLSDDGSGGFVQNSPSLRDTRRHPQTGQRRAGGSNNTPAGSATSQRQYCTQKCLLGLVRGGLLHKACPNADLHQQASSQTHPVGLETWLQLLRDQLAGSHDKNIVPLGKQGARGVAFQVTLAEYGYTVVAKCTVSEFVVDLEHEGSMYKTLEPLQGIQVPVFLGAFHLERPYYYDHRVQLVYMMLLSWAGEPIDTHQQCSPELTHARRSAVSAVAQLGVVHGDERDNNTLWCSETNDVMLIDFERSTLAPVSPFQWVGDAATFAYQ</sequence>
<dbReference type="PANTHER" id="PTHR37171:SF1">
    <property type="entry name" value="SERINE_THREONINE-PROTEIN KINASE YRZF-RELATED"/>
    <property type="match status" value="1"/>
</dbReference>
<feature type="region of interest" description="Disordered" evidence="1">
    <location>
        <begin position="460"/>
        <end position="505"/>
    </location>
</feature>
<accession>A0A9P8XQN4</accession>
<dbReference type="SUPFAM" id="SSF56112">
    <property type="entry name" value="Protein kinase-like (PK-like)"/>
    <property type="match status" value="1"/>
</dbReference>
<feature type="compositionally biased region" description="Polar residues" evidence="1">
    <location>
        <begin position="487"/>
        <end position="505"/>
    </location>
</feature>
<feature type="region of interest" description="Disordered" evidence="1">
    <location>
        <begin position="17"/>
        <end position="62"/>
    </location>
</feature>
<dbReference type="Proteomes" id="UP000756346">
    <property type="component" value="Unassembled WGS sequence"/>
</dbReference>
<dbReference type="PANTHER" id="PTHR37171">
    <property type="entry name" value="SERINE/THREONINE-PROTEIN KINASE YRZF-RELATED"/>
    <property type="match status" value="1"/>
</dbReference>
<evidence type="ECO:0008006" key="4">
    <source>
        <dbReference type="Google" id="ProtNLM"/>
    </source>
</evidence>
<organism evidence="2 3">
    <name type="scientific">Microdochium trichocladiopsis</name>
    <dbReference type="NCBI Taxonomy" id="1682393"/>
    <lineage>
        <taxon>Eukaryota</taxon>
        <taxon>Fungi</taxon>
        <taxon>Dikarya</taxon>
        <taxon>Ascomycota</taxon>
        <taxon>Pezizomycotina</taxon>
        <taxon>Sordariomycetes</taxon>
        <taxon>Xylariomycetidae</taxon>
        <taxon>Xylariales</taxon>
        <taxon>Microdochiaceae</taxon>
        <taxon>Microdochium</taxon>
    </lineage>
</organism>
<dbReference type="RefSeq" id="XP_046004581.1">
    <property type="nucleotide sequence ID" value="XM_046160681.1"/>
</dbReference>
<dbReference type="InterPro" id="IPR052396">
    <property type="entry name" value="Meiotic_Drive_Suppr_Kinase"/>
</dbReference>
<feature type="compositionally biased region" description="Basic and acidic residues" evidence="1">
    <location>
        <begin position="17"/>
        <end position="29"/>
    </location>
</feature>
<evidence type="ECO:0000313" key="3">
    <source>
        <dbReference type="Proteomes" id="UP000756346"/>
    </source>
</evidence>
<dbReference type="OrthoDB" id="411394at2759"/>
<name>A0A9P8XQN4_9PEZI</name>
<dbReference type="EMBL" id="JAGTJQ010000015">
    <property type="protein sequence ID" value="KAH7012205.1"/>
    <property type="molecule type" value="Genomic_DNA"/>
</dbReference>